<feature type="coiled-coil region" evidence="2">
    <location>
        <begin position="117"/>
        <end position="221"/>
    </location>
</feature>
<dbReference type="SUPFAM" id="SSF82185">
    <property type="entry name" value="Histone H3 K4-specific methyltransferase SET7/9 N-terminal domain"/>
    <property type="match status" value="1"/>
</dbReference>
<dbReference type="Proteomes" id="UP001642409">
    <property type="component" value="Unassembled WGS sequence"/>
</dbReference>
<evidence type="ECO:0000313" key="5">
    <source>
        <dbReference type="Proteomes" id="UP001642409"/>
    </source>
</evidence>
<dbReference type="Pfam" id="PF02493">
    <property type="entry name" value="MORN"/>
    <property type="match status" value="1"/>
</dbReference>
<protein>
    <submittedName>
        <fullName evidence="4">MORN_motif</fullName>
    </submittedName>
</protein>
<dbReference type="Gene3D" id="2.20.110.10">
    <property type="entry name" value="Histone H3 K4-specific methyltransferase SET7/9 N-terminal domain"/>
    <property type="match status" value="1"/>
</dbReference>
<dbReference type="InterPro" id="IPR003409">
    <property type="entry name" value="MORN"/>
</dbReference>
<feature type="compositionally biased region" description="Polar residues" evidence="3">
    <location>
        <begin position="1014"/>
        <end position="1026"/>
    </location>
</feature>
<dbReference type="SMART" id="SM00698">
    <property type="entry name" value="MORN"/>
    <property type="match status" value="2"/>
</dbReference>
<organism evidence="4 5">
    <name type="scientific">Hexamita inflata</name>
    <dbReference type="NCBI Taxonomy" id="28002"/>
    <lineage>
        <taxon>Eukaryota</taxon>
        <taxon>Metamonada</taxon>
        <taxon>Diplomonadida</taxon>
        <taxon>Hexamitidae</taxon>
        <taxon>Hexamitinae</taxon>
        <taxon>Hexamita</taxon>
    </lineage>
</organism>
<feature type="compositionally biased region" description="Low complexity" evidence="3">
    <location>
        <begin position="927"/>
        <end position="940"/>
    </location>
</feature>
<feature type="compositionally biased region" description="Basic and acidic residues" evidence="3">
    <location>
        <begin position="941"/>
        <end position="965"/>
    </location>
</feature>
<feature type="compositionally biased region" description="Polar residues" evidence="3">
    <location>
        <begin position="1074"/>
        <end position="1100"/>
    </location>
</feature>
<evidence type="ECO:0000256" key="1">
    <source>
        <dbReference type="ARBA" id="ARBA00022737"/>
    </source>
</evidence>
<feature type="compositionally biased region" description="Low complexity" evidence="3">
    <location>
        <begin position="584"/>
        <end position="596"/>
    </location>
</feature>
<feature type="compositionally biased region" description="Acidic residues" evidence="3">
    <location>
        <begin position="966"/>
        <end position="976"/>
    </location>
</feature>
<evidence type="ECO:0000313" key="4">
    <source>
        <dbReference type="EMBL" id="CAL5988788.1"/>
    </source>
</evidence>
<keyword evidence="5" id="KW-1185">Reference proteome</keyword>
<feature type="compositionally biased region" description="Low complexity" evidence="3">
    <location>
        <begin position="617"/>
        <end position="654"/>
    </location>
</feature>
<proteinExistence type="predicted"/>
<reference evidence="4 5" key="1">
    <citation type="submission" date="2024-07" db="EMBL/GenBank/DDBJ databases">
        <authorList>
            <person name="Akdeniz Z."/>
        </authorList>
    </citation>
    <scope>NUCLEOTIDE SEQUENCE [LARGE SCALE GENOMIC DNA]</scope>
</reference>
<comment type="caution">
    <text evidence="4">The sequence shown here is derived from an EMBL/GenBank/DDBJ whole genome shotgun (WGS) entry which is preliminary data.</text>
</comment>
<keyword evidence="2" id="KW-0175">Coiled coil</keyword>
<accession>A0ABP1HBP1</accession>
<feature type="compositionally biased region" description="Basic and acidic residues" evidence="3">
    <location>
        <begin position="677"/>
        <end position="693"/>
    </location>
</feature>
<feature type="region of interest" description="Disordered" evidence="3">
    <location>
        <begin position="580"/>
        <end position="730"/>
    </location>
</feature>
<feature type="compositionally biased region" description="Polar residues" evidence="3">
    <location>
        <begin position="694"/>
        <end position="718"/>
    </location>
</feature>
<feature type="compositionally biased region" description="Low complexity" evidence="3">
    <location>
        <begin position="767"/>
        <end position="778"/>
    </location>
</feature>
<feature type="compositionally biased region" description="Polar residues" evidence="3">
    <location>
        <begin position="1046"/>
        <end position="1067"/>
    </location>
</feature>
<feature type="compositionally biased region" description="Polar residues" evidence="3">
    <location>
        <begin position="787"/>
        <end position="813"/>
    </location>
</feature>
<keyword evidence="1" id="KW-0677">Repeat</keyword>
<dbReference type="EMBL" id="CAXDID020000023">
    <property type="protein sequence ID" value="CAL5988788.1"/>
    <property type="molecule type" value="Genomic_DNA"/>
</dbReference>
<gene>
    <name evidence="4" type="ORF">HINF_LOCUS10541</name>
</gene>
<evidence type="ECO:0000256" key="2">
    <source>
        <dbReference type="SAM" id="Coils"/>
    </source>
</evidence>
<feature type="compositionally biased region" description="Polar residues" evidence="3">
    <location>
        <begin position="894"/>
        <end position="920"/>
    </location>
</feature>
<name>A0ABP1HBP1_9EUKA</name>
<feature type="compositionally biased region" description="Basic and acidic residues" evidence="3">
    <location>
        <begin position="977"/>
        <end position="989"/>
    </location>
</feature>
<feature type="compositionally biased region" description="Basic and acidic residues" evidence="3">
    <location>
        <begin position="999"/>
        <end position="1012"/>
    </location>
</feature>
<feature type="region of interest" description="Disordered" evidence="3">
    <location>
        <begin position="767"/>
        <end position="813"/>
    </location>
</feature>
<feature type="region of interest" description="Disordered" evidence="3">
    <location>
        <begin position="872"/>
        <end position="1121"/>
    </location>
</feature>
<evidence type="ECO:0000256" key="3">
    <source>
        <dbReference type="SAM" id="MobiDB-lite"/>
    </source>
</evidence>
<sequence>MDQPQAKVVTIFDQNSIYIGEFQNNEKNGLGIQIYHDGTIYTGTFANNVFDGNGAVFQNKKQEFGQFSQGNMYQSSNGKLLATDKQVKWGNEFIKQINNDNVREFKQIFNKNTYVLNSRLCKQQQQQQEQTQQLQNQSYNQSVNEINIKEQINKNITILQQQRDLATQNCIDYENKVIEMLENEKWYNTTIEQLIDKFQQLKFENEQIKEEFRQLKAEQSKNINTFKQLNNSHNVNLQPELQSEGSKCNIVQPAGWCNIKYPNGNNLKGQLNNNILTDLRLIFANRDGLKLNTTASIYLNNDFLTKINNEELQMNLLSEEEQKTALKLLHKIQVIANICEISFPNRNVLRGEVENQKVKNAVLTFVNGDVIPIIGEINIKQELIQRVNNNTFLDVSLIKDEIEDDTVKYIIYKDQNGEVVNEQQATNQTNQKKDQIDQNVEVQDQTNENADNTCLIAFSNGKSIKGQLQQNSIVNPTITSENGEQTHLQQLIEIQSELFNLLNQNDTLDLSKLSEEQKFKVQNDNIDCSVVFPNGNTLSGKLRECHFENPVLTFKNNQVIFINENVRILNETVLKFIKSEQSEENQANNNDNQTQQWHDDLNPQQQDQQPEPKAEDNVTNQNNTNQNNTDSTLFNQINDQQNNTQNAINIPNTNGPFQNKTDRGVGTENDQTNVANQKEDECQNQNGDDKKPNEQNQTNKQSQEQSGQITRNDNSGTVSEPEDKDNAPQSSNIEKSIIGSENTNQQILNCSQTAQTNNSDVTAQNNQNITTQSNNSGNEIDAEKNNSSENSLNIDSESENPASQSENDDSQQNTLENVTTQHLEGQKDNSDPKKDIKVQQTNNPINLSDKVLSDQIIQQHLQGQKDNAQILIEEPREQNPTNIKKTPINKENDQTTSNQVPQQTVQRGAVTQNVVVSQNAHSEETGKQSSESSSESIEISSDSKEEENSKTNKEQQNENENKVEEEKENNENEEQQEGDKEDAKKDNSKQQDANVNQSKGKENSDKDGKVEGQNEINVYKNANMTQADKEDAQNIQNTEEQKVSDQNDANDGQHNIAQNTNTKQVQSTDEKSAVQKQPESQDNQNSQLEVIQVVGNQNPANDEEINSSDIEMGETSSSEEK</sequence>